<evidence type="ECO:0000259" key="8">
    <source>
        <dbReference type="PROSITE" id="PS51900"/>
    </source>
</evidence>
<evidence type="ECO:0000313" key="10">
    <source>
        <dbReference type="Proteomes" id="UP000241048"/>
    </source>
</evidence>
<dbReference type="GO" id="GO:0003677">
    <property type="term" value="F:DNA binding"/>
    <property type="evidence" value="ECO:0007669"/>
    <property type="project" value="UniProtKB-UniRule"/>
</dbReference>
<dbReference type="GO" id="GO:0006310">
    <property type="term" value="P:DNA recombination"/>
    <property type="evidence" value="ECO:0007669"/>
    <property type="project" value="UniProtKB-KW"/>
</dbReference>
<comment type="caution">
    <text evidence="9">The sequence shown here is derived from an EMBL/GenBank/DDBJ whole genome shotgun (WGS) entry which is preliminary data.</text>
</comment>
<organism evidence="9 10">
    <name type="scientific">Clostridium fessum</name>
    <dbReference type="NCBI Taxonomy" id="2126740"/>
    <lineage>
        <taxon>Bacteria</taxon>
        <taxon>Bacillati</taxon>
        <taxon>Bacillota</taxon>
        <taxon>Clostridia</taxon>
        <taxon>Eubacteriales</taxon>
        <taxon>Clostridiaceae</taxon>
        <taxon>Clostridium</taxon>
    </lineage>
</organism>
<accession>A0A2T3FVP1</accession>
<keyword evidence="5" id="KW-0233">DNA recombination</keyword>
<dbReference type="InterPro" id="IPR013762">
    <property type="entry name" value="Integrase-like_cat_sf"/>
</dbReference>
<dbReference type="Gene3D" id="1.10.443.10">
    <property type="entry name" value="Intergrase catalytic core"/>
    <property type="match status" value="1"/>
</dbReference>
<dbReference type="GO" id="GO:0015074">
    <property type="term" value="P:DNA integration"/>
    <property type="evidence" value="ECO:0007669"/>
    <property type="project" value="UniProtKB-KW"/>
</dbReference>
<comment type="function">
    <text evidence="1">Site-specific tyrosine recombinase, which acts by catalyzing the cutting and rejoining of the recombining DNA molecules.</text>
</comment>
<proteinExistence type="inferred from homology"/>
<evidence type="ECO:0000259" key="7">
    <source>
        <dbReference type="PROSITE" id="PS51898"/>
    </source>
</evidence>
<dbReference type="EMBL" id="PYLO01000001">
    <property type="protein sequence ID" value="PST39340.1"/>
    <property type="molecule type" value="Genomic_DNA"/>
</dbReference>
<evidence type="ECO:0000256" key="3">
    <source>
        <dbReference type="ARBA" id="ARBA00022908"/>
    </source>
</evidence>
<dbReference type="NCBIfam" id="NF001399">
    <property type="entry name" value="PRK00283.1"/>
    <property type="match status" value="1"/>
</dbReference>
<dbReference type="AlphaFoldDB" id="A0A2T3FVP1"/>
<keyword evidence="3" id="KW-0229">DNA integration</keyword>
<dbReference type="SUPFAM" id="SSF56349">
    <property type="entry name" value="DNA breaking-rejoining enzymes"/>
    <property type="match status" value="1"/>
</dbReference>
<dbReference type="CDD" id="cd00798">
    <property type="entry name" value="INT_XerDC_C"/>
    <property type="match status" value="1"/>
</dbReference>
<sequence>MRGEVDRFEQYLREVKQASENTVQSYRRDLMQMITYLEEKEIREAAKVTKTSLHGYILHMEEQGKAPTTISRMMAAMKAFFNYECMQACIRRNPAESLHAPKVEKKAPVVLSVDQVSALLAQPSGQTPKEIRDKAMLALLYATGIRVSELIGIQMEDINMNIGFLVCRDGERERTIPFGRSAKAALEEYLEHARNELLRGKGSDYFFVNCTGGAMSRQGFWKIIKYYGEKAGIEEDITPHTLRHSFAAHLIARGADMRAVQTILGHSDMATTQMYAAYRED</sequence>
<dbReference type="Proteomes" id="UP000241048">
    <property type="component" value="Unassembled WGS sequence"/>
</dbReference>
<dbReference type="Gene3D" id="1.10.150.130">
    <property type="match status" value="1"/>
</dbReference>
<evidence type="ECO:0000256" key="6">
    <source>
        <dbReference type="PROSITE-ProRule" id="PRU01248"/>
    </source>
</evidence>
<feature type="domain" description="Tyr recombinase" evidence="7">
    <location>
        <begin position="106"/>
        <end position="281"/>
    </location>
</feature>
<gene>
    <name evidence="9" type="ORF">C7U56_04720</name>
</gene>
<comment type="similarity">
    <text evidence="2">Belongs to the 'phage' integrase family.</text>
</comment>
<protein>
    <submittedName>
        <fullName evidence="9">Recombinase XerD</fullName>
    </submittedName>
</protein>
<dbReference type="PANTHER" id="PTHR30349:SF81">
    <property type="entry name" value="TYROSINE RECOMBINASE XERC"/>
    <property type="match status" value="1"/>
</dbReference>
<dbReference type="NCBIfam" id="NF040815">
    <property type="entry name" value="recomb_XerA_Arch"/>
    <property type="match status" value="1"/>
</dbReference>
<dbReference type="InterPro" id="IPR004107">
    <property type="entry name" value="Integrase_SAM-like_N"/>
</dbReference>
<evidence type="ECO:0000256" key="5">
    <source>
        <dbReference type="ARBA" id="ARBA00023172"/>
    </source>
</evidence>
<dbReference type="InterPro" id="IPR011010">
    <property type="entry name" value="DNA_brk_join_enz"/>
</dbReference>
<dbReference type="Pfam" id="PF00589">
    <property type="entry name" value="Phage_integrase"/>
    <property type="match status" value="1"/>
</dbReference>
<evidence type="ECO:0000256" key="1">
    <source>
        <dbReference type="ARBA" id="ARBA00003283"/>
    </source>
</evidence>
<dbReference type="PROSITE" id="PS51900">
    <property type="entry name" value="CB"/>
    <property type="match status" value="1"/>
</dbReference>
<reference evidence="9 10" key="1">
    <citation type="submission" date="2018-03" db="EMBL/GenBank/DDBJ databases">
        <title>Lachnoclostridium SNUG30386 gen.nov., sp.nov., isolated from human faeces.</title>
        <authorList>
            <person name="Seo B."/>
            <person name="Jeon K."/>
            <person name="Ko G."/>
        </authorList>
    </citation>
    <scope>NUCLEOTIDE SEQUENCE [LARGE SCALE GENOMIC DNA]</scope>
    <source>
        <strain evidence="9 10">SNUG30386</strain>
    </source>
</reference>
<keyword evidence="10" id="KW-1185">Reference proteome</keyword>
<evidence type="ECO:0000313" key="9">
    <source>
        <dbReference type="EMBL" id="PST39340.1"/>
    </source>
</evidence>
<name>A0A2T3FVP1_9CLOT</name>
<evidence type="ECO:0000256" key="2">
    <source>
        <dbReference type="ARBA" id="ARBA00008857"/>
    </source>
</evidence>
<feature type="domain" description="Core-binding (CB)" evidence="8">
    <location>
        <begin position="1"/>
        <end position="85"/>
    </location>
</feature>
<dbReference type="PANTHER" id="PTHR30349">
    <property type="entry name" value="PHAGE INTEGRASE-RELATED"/>
    <property type="match status" value="1"/>
</dbReference>
<dbReference type="InterPro" id="IPR044068">
    <property type="entry name" value="CB"/>
</dbReference>
<evidence type="ECO:0000256" key="4">
    <source>
        <dbReference type="ARBA" id="ARBA00023125"/>
    </source>
</evidence>
<dbReference type="PROSITE" id="PS51898">
    <property type="entry name" value="TYR_RECOMBINASE"/>
    <property type="match status" value="1"/>
</dbReference>
<dbReference type="InterPro" id="IPR050090">
    <property type="entry name" value="Tyrosine_recombinase_XerCD"/>
</dbReference>
<dbReference type="Pfam" id="PF02899">
    <property type="entry name" value="Phage_int_SAM_1"/>
    <property type="match status" value="1"/>
</dbReference>
<dbReference type="InterPro" id="IPR002104">
    <property type="entry name" value="Integrase_catalytic"/>
</dbReference>
<dbReference type="InterPro" id="IPR010998">
    <property type="entry name" value="Integrase_recombinase_N"/>
</dbReference>
<keyword evidence="4 6" id="KW-0238">DNA-binding</keyword>